<dbReference type="Gene3D" id="1.20.1330.10">
    <property type="entry name" value="f41 fragment of flagellin, N-terminal domain"/>
    <property type="match status" value="1"/>
</dbReference>
<evidence type="ECO:0000313" key="2">
    <source>
        <dbReference type="EMBL" id="SFO15177.1"/>
    </source>
</evidence>
<dbReference type="STRING" id="1005928.SAMN04487859_11761"/>
<dbReference type="InterPro" id="IPR046358">
    <property type="entry name" value="Flagellin_C"/>
</dbReference>
<dbReference type="Proteomes" id="UP000198599">
    <property type="component" value="Unassembled WGS sequence"/>
</dbReference>
<proteinExistence type="predicted"/>
<evidence type="ECO:0000313" key="3">
    <source>
        <dbReference type="Proteomes" id="UP000198599"/>
    </source>
</evidence>
<gene>
    <name evidence="2" type="ORF">SAMN04487859_11761</name>
</gene>
<dbReference type="EMBL" id="FOVP01000017">
    <property type="protein sequence ID" value="SFO15177.1"/>
    <property type="molecule type" value="Genomic_DNA"/>
</dbReference>
<keyword evidence="3" id="KW-1185">Reference proteome</keyword>
<organism evidence="2 3">
    <name type="scientific">Roseovarius lutimaris</name>
    <dbReference type="NCBI Taxonomy" id="1005928"/>
    <lineage>
        <taxon>Bacteria</taxon>
        <taxon>Pseudomonadati</taxon>
        <taxon>Pseudomonadota</taxon>
        <taxon>Alphaproteobacteria</taxon>
        <taxon>Rhodobacterales</taxon>
        <taxon>Roseobacteraceae</taxon>
        <taxon>Roseovarius</taxon>
    </lineage>
</organism>
<name>A0A1I5EUS0_9RHOB</name>
<keyword evidence="2" id="KW-0969">Cilium</keyword>
<dbReference type="OrthoDB" id="7312911at2"/>
<reference evidence="3" key="1">
    <citation type="submission" date="2016-10" db="EMBL/GenBank/DDBJ databases">
        <authorList>
            <person name="Varghese N."/>
            <person name="Submissions S."/>
        </authorList>
    </citation>
    <scope>NUCLEOTIDE SEQUENCE [LARGE SCALE GENOMIC DNA]</scope>
    <source>
        <strain evidence="3">DSM 28463</strain>
    </source>
</reference>
<keyword evidence="2" id="KW-0282">Flagellum</keyword>
<evidence type="ECO:0000259" key="1">
    <source>
        <dbReference type="Pfam" id="PF00700"/>
    </source>
</evidence>
<accession>A0A1I5EUS0</accession>
<dbReference type="AlphaFoldDB" id="A0A1I5EUS0"/>
<protein>
    <submittedName>
        <fullName evidence="2">Flagellar hook-associated protein 3 FlgL</fullName>
    </submittedName>
</protein>
<sequence>MNLRSIGDMAQAFALNRQSVNLKQQMDRLTVELTSGQAADLTQHLSGNLLHLADVEHALVLQDSHRTAAREATVDATTMQTSLGFIQSLASDLANSAITVGFGSGGVPLSTLSTEAKGTLGSIIGALNTDVAGRALFSGSATDSTSLAPADQVLDEVRTAIVGATSAVAVLSELDTFFDTPGGAFETSIYQGGSSDLSAYQLGDGESVALDIRADDPVLRNLIKQTVLAALVDDPGLALGTEDRRALARSASEALLTQQDGLTALRADLGVAEARIDQSSTRIGAEITSLEIARNDLVSIDVFETAADLEQVQFQLETLYTLTARASRLNLVNFLS</sequence>
<keyword evidence="2" id="KW-0966">Cell projection</keyword>
<dbReference type="SUPFAM" id="SSF64518">
    <property type="entry name" value="Phase 1 flagellin"/>
    <property type="match status" value="1"/>
</dbReference>
<feature type="domain" description="Flagellin C-terminal" evidence="1">
    <location>
        <begin position="260"/>
        <end position="335"/>
    </location>
</feature>
<dbReference type="Pfam" id="PF00700">
    <property type="entry name" value="Flagellin_C"/>
    <property type="match status" value="1"/>
</dbReference>